<dbReference type="WBParaSite" id="RSKR_0000313900.1">
    <property type="protein sequence ID" value="RSKR_0000313900.1"/>
    <property type="gene ID" value="RSKR_0000313900"/>
</dbReference>
<protein>
    <submittedName>
        <fullName evidence="2">Nuclear receptor domain-containing protein</fullName>
    </submittedName>
</protein>
<evidence type="ECO:0000313" key="2">
    <source>
        <dbReference type="WBParaSite" id="RSKR_0000313900.1"/>
    </source>
</evidence>
<sequence>MVGINSNNDLLNDFVNQNFDGSPVSGGSQGSASPVDYAKASGKRTNMAAQGSLPKCAICSSESDGIHYGIISCRSCNAFFRRSIATDKKKSYICRHGNNCVIDSLMRCSCRACRYNKCLKAGMNPSAVQPKRDPTGNQHNRRTAKKKDSPSLRNREDSSSMLTPPLSAALVGQYQNNLLYSPPSSKNVTINNNNQFFSHQISHLNKRDDSPSKEEVVVLSRPKPRQFPAISETKQQIMAEKEELPKGIAGTYVYKYDNHKAPGTACLDNIPEVKAYEHSDEEIMEMPHSCRTYSDFERIVFCYQENNRMMQLRLTDTSEFIRSLGHQTVFQKFDPSGVNNLAGAELGGLMYLIEKMDPWKYLEVHEKNILFKRFSVRKLAWDHAYHASKYDDMIKKRNFAMLNFTYVPEDSTGFERPGEEESGLIKKRNVFRPTINKMFTCIILPMNRMKVTDAEVFAMHVMLMWSKSNERFFSRPNFSKIQKQQKDWAINSLVQWYRQNNVPDYELRLGELLLLLADMEVVCENHCQDFHIAKLFDFCDMSQYWYDQVCYTKINFE</sequence>
<organism evidence="1 2">
    <name type="scientific">Rhabditophanes sp. KR3021</name>
    <dbReference type="NCBI Taxonomy" id="114890"/>
    <lineage>
        <taxon>Eukaryota</taxon>
        <taxon>Metazoa</taxon>
        <taxon>Ecdysozoa</taxon>
        <taxon>Nematoda</taxon>
        <taxon>Chromadorea</taxon>
        <taxon>Rhabditida</taxon>
        <taxon>Tylenchina</taxon>
        <taxon>Panagrolaimomorpha</taxon>
        <taxon>Strongyloidoidea</taxon>
        <taxon>Alloionematidae</taxon>
        <taxon>Rhabditophanes</taxon>
    </lineage>
</organism>
<dbReference type="Proteomes" id="UP000095286">
    <property type="component" value="Unplaced"/>
</dbReference>
<accession>A0AC35TQM7</accession>
<name>A0AC35TQM7_9BILA</name>
<proteinExistence type="predicted"/>
<reference evidence="2" key="1">
    <citation type="submission" date="2016-11" db="UniProtKB">
        <authorList>
            <consortium name="WormBaseParasite"/>
        </authorList>
    </citation>
    <scope>IDENTIFICATION</scope>
    <source>
        <strain evidence="2">KR3021</strain>
    </source>
</reference>
<evidence type="ECO:0000313" key="1">
    <source>
        <dbReference type="Proteomes" id="UP000095286"/>
    </source>
</evidence>